<dbReference type="RefSeq" id="WP_196277240.1">
    <property type="nucleotide sequence ID" value="NZ_JADQDC010000018.1"/>
</dbReference>
<reference evidence="1 2" key="1">
    <citation type="submission" date="2020-11" db="EMBL/GenBank/DDBJ databases">
        <title>The genome sequence of Novosphingobium sp. 1Y9A.</title>
        <authorList>
            <person name="Liu Y."/>
        </authorList>
    </citation>
    <scope>NUCLEOTIDE SEQUENCE [LARGE SCALE GENOMIC DNA]</scope>
    <source>
        <strain evidence="1 2">1Y9A</strain>
    </source>
</reference>
<dbReference type="EMBL" id="JADQDC010000018">
    <property type="protein sequence ID" value="MBF9152972.1"/>
    <property type="molecule type" value="Genomic_DNA"/>
</dbReference>
<protein>
    <submittedName>
        <fullName evidence="1">Uncharacterized protein</fullName>
    </submittedName>
</protein>
<keyword evidence="2" id="KW-1185">Reference proteome</keyword>
<evidence type="ECO:0000313" key="1">
    <source>
        <dbReference type="EMBL" id="MBF9152972.1"/>
    </source>
</evidence>
<dbReference type="Proteomes" id="UP000600799">
    <property type="component" value="Unassembled WGS sequence"/>
</dbReference>
<evidence type="ECO:0000313" key="2">
    <source>
        <dbReference type="Proteomes" id="UP000600799"/>
    </source>
</evidence>
<proteinExistence type="predicted"/>
<organism evidence="1 2">
    <name type="scientific">Novosphingobium jiangmenense</name>
    <dbReference type="NCBI Taxonomy" id="2791981"/>
    <lineage>
        <taxon>Bacteria</taxon>
        <taxon>Pseudomonadati</taxon>
        <taxon>Pseudomonadota</taxon>
        <taxon>Alphaproteobacteria</taxon>
        <taxon>Sphingomonadales</taxon>
        <taxon>Sphingomonadaceae</taxon>
        <taxon>Novosphingobium</taxon>
    </lineage>
</organism>
<comment type="caution">
    <text evidence="1">The sequence shown here is derived from an EMBL/GenBank/DDBJ whole genome shotgun (WGS) entry which is preliminary data.</text>
</comment>
<name>A0ABS0HL37_9SPHN</name>
<accession>A0ABS0HL37</accession>
<gene>
    <name evidence="1" type="ORF">I2488_18365</name>
</gene>
<sequence length="77" mass="8772">MLIEAFFSHDDVQISAEEAGEINRMLSQMSALDIPREQLDRVSDYIITALNLDTVEWKYVRGLQNLLEGIQNMSLDG</sequence>